<dbReference type="Gene3D" id="1.10.1740.10">
    <property type="match status" value="1"/>
</dbReference>
<comment type="similarity">
    <text evidence="1">Belongs to the sigma-70 factor family. ECF subfamily.</text>
</comment>
<dbReference type="InterPro" id="IPR007627">
    <property type="entry name" value="RNA_pol_sigma70_r2"/>
</dbReference>
<dbReference type="Proteomes" id="UP000838686">
    <property type="component" value="Unassembled WGS sequence"/>
</dbReference>
<accession>A0ABM9C9G9</accession>
<dbReference type="PANTHER" id="PTHR43133:SF51">
    <property type="entry name" value="RNA POLYMERASE SIGMA FACTOR"/>
    <property type="match status" value="1"/>
</dbReference>
<dbReference type="SUPFAM" id="SSF88946">
    <property type="entry name" value="Sigma2 domain of RNA polymerase sigma factors"/>
    <property type="match status" value="1"/>
</dbReference>
<sequence>MERVNHAIIGDKDAFTELIMDHKTLMYRTAYSYCGNEHDAMEIVHETVYKAFKSIKNLREPAYFKTWLIKILINCAIHNMKRKSKVIHFVNEHPIHTQASYSHDTDARLDIQASILELEDKPRSIIILKFYHDMTFSQIADVLECPVSTVKTNYYLALKKLRLKLNEEECINE</sequence>
<keyword evidence="8" id="KW-1185">Reference proteome</keyword>
<keyword evidence="4" id="KW-0804">Transcription</keyword>
<protein>
    <submittedName>
        <fullName evidence="7">RNA polymerase sigma factor SigV</fullName>
    </submittedName>
</protein>
<evidence type="ECO:0000256" key="3">
    <source>
        <dbReference type="ARBA" id="ARBA00023082"/>
    </source>
</evidence>
<evidence type="ECO:0000313" key="7">
    <source>
        <dbReference type="EMBL" id="CAH1206480.1"/>
    </source>
</evidence>
<evidence type="ECO:0000256" key="4">
    <source>
        <dbReference type="ARBA" id="ARBA00023163"/>
    </source>
</evidence>
<dbReference type="EMBL" id="CAKMMF010000012">
    <property type="protein sequence ID" value="CAH1206480.1"/>
    <property type="molecule type" value="Genomic_DNA"/>
</dbReference>
<dbReference type="InterPro" id="IPR013325">
    <property type="entry name" value="RNA_pol_sigma_r2"/>
</dbReference>
<name>A0ABM9C9G9_9BACL</name>
<dbReference type="PANTHER" id="PTHR43133">
    <property type="entry name" value="RNA POLYMERASE ECF-TYPE SIGMA FACTO"/>
    <property type="match status" value="1"/>
</dbReference>
<feature type="domain" description="RNA polymerase sigma-70 region 2" evidence="5">
    <location>
        <begin position="18"/>
        <end position="85"/>
    </location>
</feature>
<dbReference type="InterPro" id="IPR014284">
    <property type="entry name" value="RNA_pol_sigma-70_dom"/>
</dbReference>
<evidence type="ECO:0000256" key="1">
    <source>
        <dbReference type="ARBA" id="ARBA00010641"/>
    </source>
</evidence>
<dbReference type="Pfam" id="PF04542">
    <property type="entry name" value="Sigma70_r2"/>
    <property type="match status" value="1"/>
</dbReference>
<dbReference type="CDD" id="cd06171">
    <property type="entry name" value="Sigma70_r4"/>
    <property type="match status" value="1"/>
</dbReference>
<dbReference type="InterPro" id="IPR036388">
    <property type="entry name" value="WH-like_DNA-bd_sf"/>
</dbReference>
<dbReference type="InterPro" id="IPR039425">
    <property type="entry name" value="RNA_pol_sigma-70-like"/>
</dbReference>
<dbReference type="NCBIfam" id="TIGR02937">
    <property type="entry name" value="sigma70-ECF"/>
    <property type="match status" value="1"/>
</dbReference>
<dbReference type="InterPro" id="IPR013249">
    <property type="entry name" value="RNA_pol_sigma70_r4_t2"/>
</dbReference>
<dbReference type="Pfam" id="PF08281">
    <property type="entry name" value="Sigma70_r4_2"/>
    <property type="match status" value="1"/>
</dbReference>
<keyword evidence="2" id="KW-0805">Transcription regulation</keyword>
<proteinExistence type="inferred from homology"/>
<feature type="domain" description="RNA polymerase sigma factor 70 region 4 type 2" evidence="6">
    <location>
        <begin position="109"/>
        <end position="161"/>
    </location>
</feature>
<evidence type="ECO:0000256" key="2">
    <source>
        <dbReference type="ARBA" id="ARBA00023015"/>
    </source>
</evidence>
<keyword evidence="3" id="KW-0731">Sigma factor</keyword>
<evidence type="ECO:0000259" key="5">
    <source>
        <dbReference type="Pfam" id="PF04542"/>
    </source>
</evidence>
<evidence type="ECO:0000259" key="6">
    <source>
        <dbReference type="Pfam" id="PF08281"/>
    </source>
</evidence>
<dbReference type="SUPFAM" id="SSF88659">
    <property type="entry name" value="Sigma3 and sigma4 domains of RNA polymerase sigma factors"/>
    <property type="match status" value="1"/>
</dbReference>
<dbReference type="Gene3D" id="1.10.10.10">
    <property type="entry name" value="Winged helix-like DNA-binding domain superfamily/Winged helix DNA-binding domain"/>
    <property type="match status" value="1"/>
</dbReference>
<comment type="caution">
    <text evidence="7">The sequence shown here is derived from an EMBL/GenBank/DDBJ whole genome shotgun (WGS) entry which is preliminary data.</text>
</comment>
<reference evidence="7" key="1">
    <citation type="submission" date="2022-01" db="EMBL/GenBank/DDBJ databases">
        <authorList>
            <person name="Criscuolo A."/>
        </authorList>
    </citation>
    <scope>NUCLEOTIDE SEQUENCE</scope>
    <source>
        <strain evidence="7">CIP111893</strain>
    </source>
</reference>
<gene>
    <name evidence="7" type="primary">sigV_2</name>
    <name evidence="7" type="ORF">PAECIP111893_02573</name>
</gene>
<evidence type="ECO:0000313" key="8">
    <source>
        <dbReference type="Proteomes" id="UP000838686"/>
    </source>
</evidence>
<dbReference type="InterPro" id="IPR013324">
    <property type="entry name" value="RNA_pol_sigma_r3/r4-like"/>
</dbReference>
<organism evidence="7 8">
    <name type="scientific">Paenibacillus plantiphilus</name>
    <dbReference type="NCBI Taxonomy" id="2905650"/>
    <lineage>
        <taxon>Bacteria</taxon>
        <taxon>Bacillati</taxon>
        <taxon>Bacillota</taxon>
        <taxon>Bacilli</taxon>
        <taxon>Bacillales</taxon>
        <taxon>Paenibacillaceae</taxon>
        <taxon>Paenibacillus</taxon>
    </lineage>
</organism>
<dbReference type="RefSeq" id="WP_236342888.1">
    <property type="nucleotide sequence ID" value="NZ_CAKMMF010000012.1"/>
</dbReference>